<feature type="transmembrane region" description="Helical" evidence="8">
    <location>
        <begin position="469"/>
        <end position="502"/>
    </location>
</feature>
<dbReference type="Proteomes" id="UP000664132">
    <property type="component" value="Unassembled WGS sequence"/>
</dbReference>
<dbReference type="PIRSF" id="PIRSF004810">
    <property type="entry name" value="ChrA"/>
    <property type="match status" value="1"/>
</dbReference>
<organism evidence="9 10">
    <name type="scientific">Cadophora malorum</name>
    <dbReference type="NCBI Taxonomy" id="108018"/>
    <lineage>
        <taxon>Eukaryota</taxon>
        <taxon>Fungi</taxon>
        <taxon>Dikarya</taxon>
        <taxon>Ascomycota</taxon>
        <taxon>Pezizomycotina</taxon>
        <taxon>Leotiomycetes</taxon>
        <taxon>Helotiales</taxon>
        <taxon>Ploettnerulaceae</taxon>
        <taxon>Cadophora</taxon>
    </lineage>
</organism>
<feature type="transmembrane region" description="Helical" evidence="8">
    <location>
        <begin position="292"/>
        <end position="312"/>
    </location>
</feature>
<feature type="transmembrane region" description="Helical" evidence="8">
    <location>
        <begin position="429"/>
        <end position="449"/>
    </location>
</feature>
<evidence type="ECO:0000256" key="8">
    <source>
        <dbReference type="SAM" id="Phobius"/>
    </source>
</evidence>
<feature type="compositionally biased region" description="Polar residues" evidence="7">
    <location>
        <begin position="230"/>
        <end position="240"/>
    </location>
</feature>
<evidence type="ECO:0000256" key="5">
    <source>
        <dbReference type="ARBA" id="ARBA00022989"/>
    </source>
</evidence>
<keyword evidence="6 8" id="KW-0472">Membrane</keyword>
<keyword evidence="4 8" id="KW-0812">Transmembrane</keyword>
<accession>A0A8H7WKU3</accession>
<dbReference type="InterPro" id="IPR003370">
    <property type="entry name" value="Chromate_transpt"/>
</dbReference>
<feature type="transmembrane region" description="Helical" evidence="8">
    <location>
        <begin position="92"/>
        <end position="113"/>
    </location>
</feature>
<reference evidence="9" key="1">
    <citation type="submission" date="2021-02" db="EMBL/GenBank/DDBJ databases">
        <title>Genome sequence Cadophora malorum strain M34.</title>
        <authorList>
            <person name="Stefanovic E."/>
            <person name="Vu D."/>
            <person name="Scully C."/>
            <person name="Dijksterhuis J."/>
            <person name="Roader J."/>
            <person name="Houbraken J."/>
        </authorList>
    </citation>
    <scope>NUCLEOTIDE SEQUENCE</scope>
    <source>
        <strain evidence="9">M34</strain>
    </source>
</reference>
<dbReference type="GO" id="GO:0005886">
    <property type="term" value="C:plasma membrane"/>
    <property type="evidence" value="ECO:0007669"/>
    <property type="project" value="UniProtKB-SubCell"/>
</dbReference>
<comment type="subcellular location">
    <subcellularLocation>
        <location evidence="1">Cell membrane</location>
        <topology evidence="1">Multi-pass membrane protein</topology>
    </subcellularLocation>
</comment>
<evidence type="ECO:0000256" key="2">
    <source>
        <dbReference type="ARBA" id="ARBA00005262"/>
    </source>
</evidence>
<comment type="caution">
    <text evidence="9">The sequence shown here is derived from an EMBL/GenBank/DDBJ whole genome shotgun (WGS) entry which is preliminary data.</text>
</comment>
<dbReference type="InterPro" id="IPR014047">
    <property type="entry name" value="Chr_Tranpt_l_chain"/>
</dbReference>
<feature type="transmembrane region" description="Helical" evidence="8">
    <location>
        <begin position="133"/>
        <end position="155"/>
    </location>
</feature>
<gene>
    <name evidence="9" type="ORF">IFR04_000409</name>
</gene>
<protein>
    <recommendedName>
        <fullName evidence="11">Chromate transporter</fullName>
    </recommendedName>
</protein>
<comment type="similarity">
    <text evidence="2">Belongs to the chromate ion transporter (CHR) (TC 2.A.51) family.</text>
</comment>
<evidence type="ECO:0000256" key="1">
    <source>
        <dbReference type="ARBA" id="ARBA00004651"/>
    </source>
</evidence>
<feature type="region of interest" description="Disordered" evidence="7">
    <location>
        <begin position="222"/>
        <end position="268"/>
    </location>
</feature>
<feature type="transmembrane region" description="Helical" evidence="8">
    <location>
        <begin position="324"/>
        <end position="343"/>
    </location>
</feature>
<evidence type="ECO:0000256" key="6">
    <source>
        <dbReference type="ARBA" id="ARBA00023136"/>
    </source>
</evidence>
<proteinExistence type="inferred from homology"/>
<name>A0A8H7WKU3_9HELO</name>
<dbReference type="Pfam" id="PF02417">
    <property type="entry name" value="Chromate_transp"/>
    <property type="match status" value="2"/>
</dbReference>
<dbReference type="AlphaFoldDB" id="A0A8H7WKU3"/>
<feature type="transmembrane region" description="Helical" evidence="8">
    <location>
        <begin position="392"/>
        <end position="417"/>
    </location>
</feature>
<dbReference type="EMBL" id="JAFJYH010000002">
    <property type="protein sequence ID" value="KAG4426527.1"/>
    <property type="molecule type" value="Genomic_DNA"/>
</dbReference>
<evidence type="ECO:0000313" key="10">
    <source>
        <dbReference type="Proteomes" id="UP000664132"/>
    </source>
</evidence>
<dbReference type="PANTHER" id="PTHR33567:SF3">
    <property type="entry name" value="CHROMATE ION TRANSPORTER (EUROFUNG)"/>
    <property type="match status" value="1"/>
</dbReference>
<dbReference type="GO" id="GO:0015109">
    <property type="term" value="F:chromate transmembrane transporter activity"/>
    <property type="evidence" value="ECO:0007669"/>
    <property type="project" value="InterPro"/>
</dbReference>
<dbReference type="OrthoDB" id="2160638at2759"/>
<dbReference type="PANTHER" id="PTHR33567">
    <property type="entry name" value="CHROMATE ION TRANSPORTER (EUROFUNG)"/>
    <property type="match status" value="1"/>
</dbReference>
<evidence type="ECO:0008006" key="11">
    <source>
        <dbReference type="Google" id="ProtNLM"/>
    </source>
</evidence>
<keyword evidence="10" id="KW-1185">Reference proteome</keyword>
<evidence type="ECO:0000256" key="3">
    <source>
        <dbReference type="ARBA" id="ARBA00022475"/>
    </source>
</evidence>
<evidence type="ECO:0000313" key="9">
    <source>
        <dbReference type="EMBL" id="KAG4426527.1"/>
    </source>
</evidence>
<keyword evidence="5 8" id="KW-1133">Transmembrane helix</keyword>
<evidence type="ECO:0000256" key="4">
    <source>
        <dbReference type="ARBA" id="ARBA00022692"/>
    </source>
</evidence>
<evidence type="ECO:0000256" key="7">
    <source>
        <dbReference type="SAM" id="MobiDB-lite"/>
    </source>
</evidence>
<feature type="transmembrane region" description="Helical" evidence="8">
    <location>
        <begin position="167"/>
        <end position="199"/>
    </location>
</feature>
<sequence length="508" mass="55328">MTRIPFQTPWQSLNSIQRHAPEIWEQVKDVFAKNWHLGFTAFGGPPVHFQVIHKKFVEKNHWIDEQLYQEIFALSQALPGPASTKMLYTVNYIHGGFLGAILAFFLWCLPGAIGMYGLSLGVSRIEETLPLPVYALLSGLNAATVGIIALAAVQLADKAITDKLTRLLVFLGGVAGMLYTRLWYFPVLMAGAGVATLVWDYRWPQSFWRLVWPRRSARETVGEGVDEQDIGNSSANQPVSEESVRSRRGQGGDQPIVSLSTLPAPSPGIDTDTERIVPAPVELKLISWKTGIYILVAFLLSFITIMVLRALLKSPPRGVSLFANLYLAGTIIFGGGPVVIPLLREYIVAEGWVSPRDFLLGLALIQSFPGPNFNFAVYLGALATGGTSLPSFAGALIAFIGIFTPGIVIVTGVMGLWKVLRSRRWLLSILRGVNAGAVGLVFTAVYKLWQIGYVDAENQSGSPLGRDPWWVAVTATSFVGGAWFGLSAPLAILLGGVMGMLWYAVVRA</sequence>
<keyword evidence="3" id="KW-1003">Cell membrane</keyword>